<dbReference type="InterPro" id="IPR021516">
    <property type="entry name" value="DUF3179"/>
</dbReference>
<proteinExistence type="predicted"/>
<dbReference type="EMBL" id="CP038033">
    <property type="protein sequence ID" value="QBQ54324.1"/>
    <property type="molecule type" value="Genomic_DNA"/>
</dbReference>
<dbReference type="KEGG" id="nwr:E3U44_07230"/>
<organism evidence="1 2">
    <name type="scientific">Nitrosococcus wardiae</name>
    <dbReference type="NCBI Taxonomy" id="1814290"/>
    <lineage>
        <taxon>Bacteria</taxon>
        <taxon>Pseudomonadati</taxon>
        <taxon>Pseudomonadota</taxon>
        <taxon>Gammaproteobacteria</taxon>
        <taxon>Chromatiales</taxon>
        <taxon>Chromatiaceae</taxon>
        <taxon>Nitrosococcus</taxon>
    </lineage>
</organism>
<accession>A0A4P7BYR1</accession>
<sequence>MRLPVTPHVVPLFYSLDEYAQQGVSGGPGKEGIPAIDTPQFVSARSAESFLRPEDIVFGVVLNNDIKAYPQKILVWHEIVNDRLGHEKVSVTYCPLTGTAMGFKRGETTFGVSGRLVNSNLLMYDRATNSYWPQILGTAVSGPFKGKSLEEFSVIWTTWGRWKQRYPETAVLSENTGYIRNYHRDPYGSYHPLSGYYAKGSSLLFPVLHRDRRFDSKAVVLGARTREGAIAFKKHSLRAKKIMEGSLGDKQYTAVYDPVLDTGYLYKNPDGKRFIYEKGHYTHADRQWEARELPLEKVNAFDAMWFAWVAFYPKTDTYE</sequence>
<evidence type="ECO:0000313" key="1">
    <source>
        <dbReference type="EMBL" id="QBQ54324.1"/>
    </source>
</evidence>
<dbReference type="Pfam" id="PF11376">
    <property type="entry name" value="DUF3179"/>
    <property type="match status" value="1"/>
</dbReference>
<dbReference type="Proteomes" id="UP000294325">
    <property type="component" value="Chromosome"/>
</dbReference>
<keyword evidence="2" id="KW-1185">Reference proteome</keyword>
<gene>
    <name evidence="1" type="ORF">E3U44_07230</name>
</gene>
<evidence type="ECO:0000313" key="2">
    <source>
        <dbReference type="Proteomes" id="UP000294325"/>
    </source>
</evidence>
<name>A0A4P7BYR1_9GAMM</name>
<protein>
    <submittedName>
        <fullName evidence="1">DUF3179 domain-containing protein</fullName>
    </submittedName>
</protein>
<dbReference type="AlphaFoldDB" id="A0A4P7BYR1"/>
<reference evidence="1 2" key="1">
    <citation type="submission" date="2019-03" db="EMBL/GenBank/DDBJ databases">
        <title>The genome sequence of Nitrosococcus wardiae strain D1FHST reveals the archetypal metabolic capacity of ammonia-oxidizing Gammaproteobacteria.</title>
        <authorList>
            <person name="Wang L."/>
            <person name="Lim C.K."/>
            <person name="Hanson T.E."/>
            <person name="Dang H."/>
            <person name="Klotz M.G."/>
        </authorList>
    </citation>
    <scope>NUCLEOTIDE SEQUENCE [LARGE SCALE GENOMIC DNA]</scope>
    <source>
        <strain evidence="1 2">D1FHS</strain>
    </source>
</reference>
<dbReference type="OrthoDB" id="9806357at2"/>